<dbReference type="PRINTS" id="PR00175">
    <property type="entry name" value="NAALASMPORT"/>
</dbReference>
<name>A0A917MW08_9MICC</name>
<feature type="transmembrane region" description="Helical" evidence="9">
    <location>
        <begin position="260"/>
        <end position="283"/>
    </location>
</feature>
<evidence type="ECO:0000256" key="5">
    <source>
        <dbReference type="ARBA" id="ARBA00022692"/>
    </source>
</evidence>
<keyword evidence="4 9" id="KW-1003">Cell membrane</keyword>
<organism evidence="10 11">
    <name type="scientific">Rothia aerolata</name>
    <dbReference type="NCBI Taxonomy" id="1812262"/>
    <lineage>
        <taxon>Bacteria</taxon>
        <taxon>Bacillati</taxon>
        <taxon>Actinomycetota</taxon>
        <taxon>Actinomycetes</taxon>
        <taxon>Micrococcales</taxon>
        <taxon>Micrococcaceae</taxon>
        <taxon>Rothia</taxon>
    </lineage>
</organism>
<dbReference type="EMBL" id="BMDC01000005">
    <property type="protein sequence ID" value="GGH67038.1"/>
    <property type="molecule type" value="Genomic_DNA"/>
</dbReference>
<feature type="transmembrane region" description="Helical" evidence="9">
    <location>
        <begin position="112"/>
        <end position="131"/>
    </location>
</feature>
<feature type="transmembrane region" description="Helical" evidence="9">
    <location>
        <begin position="433"/>
        <end position="450"/>
    </location>
</feature>
<feature type="transmembrane region" description="Helical" evidence="9">
    <location>
        <begin position="403"/>
        <end position="427"/>
    </location>
</feature>
<dbReference type="AlphaFoldDB" id="A0A917MW08"/>
<dbReference type="Gene3D" id="1.20.1740.10">
    <property type="entry name" value="Amino acid/polyamine transporter I"/>
    <property type="match status" value="1"/>
</dbReference>
<dbReference type="RefSeq" id="WP_188360405.1">
    <property type="nucleotide sequence ID" value="NZ_BMDC01000005.1"/>
</dbReference>
<dbReference type="GO" id="GO:0005886">
    <property type="term" value="C:plasma membrane"/>
    <property type="evidence" value="ECO:0007669"/>
    <property type="project" value="UniProtKB-SubCell"/>
</dbReference>
<keyword evidence="11" id="KW-1185">Reference proteome</keyword>
<feature type="transmembrane region" description="Helical" evidence="9">
    <location>
        <begin position="324"/>
        <end position="347"/>
    </location>
</feature>
<evidence type="ECO:0000256" key="3">
    <source>
        <dbReference type="ARBA" id="ARBA00022448"/>
    </source>
</evidence>
<sequence length="511" mass="54322">MDAFLSVINSINDATAGASEAVGNLAGSIWDIFCIFLVAAGLAITFLTRGVQFRSIKEMFRAVGEPSGTEADGRKGISSFRAFTVSAASRVGTGNIAGVAIAITMGGPGAVFWMWVIAGIGAASAFAESLLGQLYKQKGRDSYIGGPAYYMKHGLRAHWMGVLFALLIIVTYAFVFVAVQTNAVVEAAANSFSVDVADGEGMGFRLILGLVIMLVAAAIIFGGVRAISSVTEILVPVMAVLYLVLGLLVVVLNLGDVPHVIAMIFEGALGIREFAVGGIMGAITWGMRRGVLSNEAGIGTAPNAGATATISHPAKQGFVQALGVYFDTWLVCSITAFIVLLSDPAYGDRDKGASLTQDALALQLGDWAVHFLTVAIILFAFSSVIGNYYYGESNMRFMTENKVALTVYRVLVLVFIIFGSITSLSLVWNLADILNAAMVVLNLGAVGLLMPKVMKVLKNYEVQCKAGLEPIFKATDMPEIKNLAAWDGTDEVCSRDFWEKVSREKAAKKIK</sequence>
<feature type="transmembrane region" description="Helical" evidence="9">
    <location>
        <begin position="29"/>
        <end position="51"/>
    </location>
</feature>
<protein>
    <submittedName>
        <fullName evidence="10">Na+/alanine symporter</fullName>
    </submittedName>
</protein>
<accession>A0A917MW08</accession>
<proteinExistence type="inferred from homology"/>
<evidence type="ECO:0000313" key="10">
    <source>
        <dbReference type="EMBL" id="GGH67038.1"/>
    </source>
</evidence>
<evidence type="ECO:0000313" key="11">
    <source>
        <dbReference type="Proteomes" id="UP000600171"/>
    </source>
</evidence>
<evidence type="ECO:0000256" key="4">
    <source>
        <dbReference type="ARBA" id="ARBA00022475"/>
    </source>
</evidence>
<reference evidence="10 11" key="1">
    <citation type="journal article" date="2014" name="Int. J. Syst. Evol. Microbiol.">
        <title>Complete genome sequence of Corynebacterium casei LMG S-19264T (=DSM 44701T), isolated from a smear-ripened cheese.</title>
        <authorList>
            <consortium name="US DOE Joint Genome Institute (JGI-PGF)"/>
            <person name="Walter F."/>
            <person name="Albersmeier A."/>
            <person name="Kalinowski J."/>
            <person name="Ruckert C."/>
        </authorList>
    </citation>
    <scope>NUCLEOTIDE SEQUENCE [LARGE SCALE GENOMIC DNA]</scope>
    <source>
        <strain evidence="10 11">CCM 8669</strain>
    </source>
</reference>
<comment type="caution">
    <text evidence="10">The sequence shown here is derived from an EMBL/GenBank/DDBJ whole genome shotgun (WGS) entry which is preliminary data.</text>
</comment>
<keyword evidence="7 9" id="KW-1133">Transmembrane helix</keyword>
<feature type="transmembrane region" description="Helical" evidence="9">
    <location>
        <begin position="202"/>
        <end position="221"/>
    </location>
</feature>
<dbReference type="InterPro" id="IPR001463">
    <property type="entry name" value="Na/Ala_symport"/>
</dbReference>
<keyword evidence="3 9" id="KW-0813">Transport</keyword>
<dbReference type="NCBIfam" id="TIGR00835">
    <property type="entry name" value="agcS"/>
    <property type="match status" value="1"/>
</dbReference>
<dbReference type="PANTHER" id="PTHR30330:SF1">
    <property type="entry name" value="AMINO-ACID CARRIER PROTEIN ALST"/>
    <property type="match status" value="1"/>
</dbReference>
<dbReference type="PANTHER" id="PTHR30330">
    <property type="entry name" value="AGSS FAMILY TRANSPORTER, SODIUM-ALANINE"/>
    <property type="match status" value="1"/>
</dbReference>
<evidence type="ECO:0000256" key="7">
    <source>
        <dbReference type="ARBA" id="ARBA00022989"/>
    </source>
</evidence>
<comment type="subcellular location">
    <subcellularLocation>
        <location evidence="1 9">Cell membrane</location>
        <topology evidence="1 9">Multi-pass membrane protein</topology>
    </subcellularLocation>
</comment>
<dbReference type="GO" id="GO:0005283">
    <property type="term" value="F:amino acid:sodium symporter activity"/>
    <property type="evidence" value="ECO:0007669"/>
    <property type="project" value="InterPro"/>
</dbReference>
<evidence type="ECO:0000256" key="6">
    <source>
        <dbReference type="ARBA" id="ARBA00022847"/>
    </source>
</evidence>
<feature type="transmembrane region" description="Helical" evidence="9">
    <location>
        <begin position="159"/>
        <end position="182"/>
    </location>
</feature>
<comment type="similarity">
    <text evidence="2 9">Belongs to the alanine or glycine:cation symporter (AGCS) (TC 2.A.25) family.</text>
</comment>
<evidence type="ECO:0000256" key="1">
    <source>
        <dbReference type="ARBA" id="ARBA00004651"/>
    </source>
</evidence>
<keyword evidence="8 9" id="KW-0472">Membrane</keyword>
<dbReference type="FunFam" id="1.20.1740.10:FF:000004">
    <property type="entry name" value="Sodium:alanine symporter family protein"/>
    <property type="match status" value="1"/>
</dbReference>
<evidence type="ECO:0000256" key="2">
    <source>
        <dbReference type="ARBA" id="ARBA00009261"/>
    </source>
</evidence>
<evidence type="ECO:0000256" key="8">
    <source>
        <dbReference type="ARBA" id="ARBA00023136"/>
    </source>
</evidence>
<feature type="transmembrane region" description="Helical" evidence="9">
    <location>
        <begin position="367"/>
        <end position="391"/>
    </location>
</feature>
<gene>
    <name evidence="10" type="ORF">GCM10007359_21770</name>
</gene>
<keyword evidence="6 9" id="KW-0769">Symport</keyword>
<feature type="transmembrane region" description="Helical" evidence="9">
    <location>
        <begin position="233"/>
        <end position="254"/>
    </location>
</feature>
<feature type="transmembrane region" description="Helical" evidence="9">
    <location>
        <begin position="82"/>
        <end position="106"/>
    </location>
</feature>
<keyword evidence="5 9" id="KW-0812">Transmembrane</keyword>
<dbReference type="Pfam" id="PF01235">
    <property type="entry name" value="Na_Ala_symp"/>
    <property type="match status" value="1"/>
</dbReference>
<evidence type="ECO:0000256" key="9">
    <source>
        <dbReference type="RuleBase" id="RU363064"/>
    </source>
</evidence>
<dbReference type="Proteomes" id="UP000600171">
    <property type="component" value="Unassembled WGS sequence"/>
</dbReference>